<protein>
    <recommendedName>
        <fullName evidence="3">Peptidase S74 domain-containing protein</fullName>
    </recommendedName>
</protein>
<feature type="compositionally biased region" description="Low complexity" evidence="1">
    <location>
        <begin position="805"/>
        <end position="817"/>
    </location>
</feature>
<reference evidence="2" key="1">
    <citation type="submission" date="2018-07" db="EMBL/GenBank/DDBJ databases">
        <authorList>
            <person name="Quirk P.G."/>
            <person name="Krulwich T.A."/>
        </authorList>
    </citation>
    <scope>NUCLEOTIDE SEQUENCE</scope>
</reference>
<evidence type="ECO:0000313" key="2">
    <source>
        <dbReference type="EMBL" id="SUS08830.1"/>
    </source>
</evidence>
<feature type="compositionally biased region" description="Polar residues" evidence="1">
    <location>
        <begin position="127"/>
        <end position="143"/>
    </location>
</feature>
<evidence type="ECO:0008006" key="3">
    <source>
        <dbReference type="Google" id="ProtNLM"/>
    </source>
</evidence>
<feature type="compositionally biased region" description="Low complexity" evidence="1">
    <location>
        <begin position="824"/>
        <end position="834"/>
    </location>
</feature>
<dbReference type="EMBL" id="UIDG01000645">
    <property type="protein sequence ID" value="SUS08830.1"/>
    <property type="molecule type" value="Genomic_DNA"/>
</dbReference>
<sequence>MHMRTKKHSALFILVLLVGMLVNARDADARSYASLDEPIGEGLAVAADAFSRASTAGDPSLSVTAAAVGNGGGAGLPLLWSNLTSRIGSGMYAAYCLVFCEEHSTNTRMVMNDANTVTHPVMNRYVSETSTTSAQPSTANTQQPSGGSPSTPPSSSHDTSHTVHDTHPAIVYTVLGISESDLAGALASLESRLLPQIRAARESARSNRSRSESNPRPTFLTLPDVFDTFSPYAIPFTDSGGTSLTQSSSFIYQNDKLGVSSSTPTETLSVGGSAHLAGYLTLDQTSAPTITTDRLYNSAGDLYWAGNLIGGATTGVWASNGSDVWRAGGRVGIGTTTPVHTLTVSTEVPLTDVDISALQGAGGKATIRAINNANQQTQITTFGYNATSTSLWSGVPSSGLSVWYANGVNAALVNHGAGDLYLINQYAVPRMTIASTTGYVGVATMNPKYRFDVSGAGRFTSFVDANYFVATGTQASSFPYASTTALTVSGTAYVNALSSASALPLPHGYILRGSSGNTAEATSTLFVAASGNVGVGTVSPNSARKLHVYQSNGGYSIGALFETAVSSSYIAFQDTVNISESNVRIGSEGNNLAFRTNNTEKLRIDSSGNVGIGTTSPTTKLHIHGSSQTLAQIQSTDTSSYLMFADTGSTIVTNQGIGSNGTSLILRTNGGTRAILTNAGNFGIGTTSPAFKLSVAGDVYASAFIDDGVTLAAPDYVFDDPHYVHLSLADIEAYTEAHKHLPWLTPRGSGAMSISARINEVLEALENLFLEVFELADWNRRQDEADAIRDQRIDALEAELRAFKAGSGSSQSSPGPAEQGGPGAEPASSSLSSSEGDDAESTEPEQTPPIPSEQAVDAADAPASTATSEAPEFSEPATLDSGAVTVSGNATSF</sequence>
<feature type="region of interest" description="Disordered" evidence="1">
    <location>
        <begin position="127"/>
        <end position="163"/>
    </location>
</feature>
<proteinExistence type="predicted"/>
<organism evidence="2">
    <name type="scientific">metagenome</name>
    <dbReference type="NCBI Taxonomy" id="256318"/>
    <lineage>
        <taxon>unclassified sequences</taxon>
        <taxon>metagenomes</taxon>
    </lineage>
</organism>
<accession>A0A380TK64</accession>
<feature type="compositionally biased region" description="Low complexity" evidence="1">
    <location>
        <begin position="857"/>
        <end position="871"/>
    </location>
</feature>
<dbReference type="AlphaFoldDB" id="A0A380TK64"/>
<feature type="region of interest" description="Disordered" evidence="1">
    <location>
        <begin position="804"/>
        <end position="893"/>
    </location>
</feature>
<evidence type="ECO:0000256" key="1">
    <source>
        <dbReference type="SAM" id="MobiDB-lite"/>
    </source>
</evidence>
<gene>
    <name evidence="2" type="ORF">DF3PB_90032</name>
</gene>
<name>A0A380TK64_9ZZZZ</name>
<feature type="compositionally biased region" description="Low complexity" evidence="1">
    <location>
        <begin position="144"/>
        <end position="157"/>
    </location>
</feature>
<feature type="compositionally biased region" description="Polar residues" evidence="1">
    <location>
        <begin position="884"/>
        <end position="893"/>
    </location>
</feature>